<dbReference type="PANTHER" id="PTHR36462">
    <property type="entry name" value="CHROMOSOME 12 OPEN READING FRAME 71"/>
    <property type="match status" value="1"/>
</dbReference>
<dbReference type="EMBL" id="CABDUW010000654">
    <property type="protein sequence ID" value="VTJ72986.1"/>
    <property type="molecule type" value="Genomic_DNA"/>
</dbReference>
<dbReference type="PANTHER" id="PTHR36462:SF1">
    <property type="entry name" value="CHROMOSOME 12 OPEN READING FRAME 71"/>
    <property type="match status" value="1"/>
</dbReference>
<dbReference type="Proteomes" id="UP000662637">
    <property type="component" value="Unassembled WGS sequence"/>
</dbReference>
<keyword evidence="4" id="KW-1185">Reference proteome</keyword>
<dbReference type="AlphaFoldDB" id="A0A5E4BUJ6"/>
<dbReference type="Pfam" id="PF15480">
    <property type="entry name" value="DUF4640"/>
    <property type="match status" value="1"/>
</dbReference>
<evidence type="ECO:0000313" key="4">
    <source>
        <dbReference type="Proteomes" id="UP000335636"/>
    </source>
</evidence>
<reference evidence="2" key="2">
    <citation type="submission" date="2020-08" db="EMBL/GenBank/DDBJ databases">
        <authorList>
            <person name="Shumante A."/>
            <person name="Zimin A.V."/>
            <person name="Puiu D."/>
            <person name="Salzberg S.L."/>
        </authorList>
    </citation>
    <scope>NUCLEOTIDE SEQUENCE</scope>
    <source>
        <strain evidence="2">WC2-LM</strain>
        <tissue evidence="2">Liver</tissue>
    </source>
</reference>
<feature type="region of interest" description="Disordered" evidence="1">
    <location>
        <begin position="137"/>
        <end position="175"/>
    </location>
</feature>
<organism evidence="3 4">
    <name type="scientific">Marmota monax</name>
    <name type="common">Woodchuck</name>
    <dbReference type="NCBI Taxonomy" id="9995"/>
    <lineage>
        <taxon>Eukaryota</taxon>
        <taxon>Metazoa</taxon>
        <taxon>Chordata</taxon>
        <taxon>Craniata</taxon>
        <taxon>Vertebrata</taxon>
        <taxon>Euteleostomi</taxon>
        <taxon>Mammalia</taxon>
        <taxon>Eutheria</taxon>
        <taxon>Euarchontoglires</taxon>
        <taxon>Glires</taxon>
        <taxon>Rodentia</taxon>
        <taxon>Sciuromorpha</taxon>
        <taxon>Sciuridae</taxon>
        <taxon>Xerinae</taxon>
        <taxon>Marmotini</taxon>
        <taxon>Marmota</taxon>
    </lineage>
</organism>
<protein>
    <submittedName>
        <fullName evidence="3">Uncharacterized protein</fullName>
    </submittedName>
</protein>
<reference evidence="3 4" key="1">
    <citation type="submission" date="2019-04" db="EMBL/GenBank/DDBJ databases">
        <authorList>
            <person name="Alioto T."/>
            <person name="Alioto T."/>
        </authorList>
    </citation>
    <scope>NUCLEOTIDE SEQUENCE [LARGE SCALE GENOMIC DNA]</scope>
</reference>
<proteinExistence type="predicted"/>
<gene>
    <name evidence="2" type="ORF">GHT09_000512</name>
    <name evidence="3" type="ORF">MONAX_5E021911</name>
</gene>
<dbReference type="InterPro" id="IPR027908">
    <property type="entry name" value="DUF4640"/>
</dbReference>
<sequence length="175" mass="19819">MEHSISKSKSNQSVSVSYFPHEDSIECEDIIPCEELTSEGFSCHFLPPVQGGWGTKSVKRPTGRRNQIQDNPEELGEEAIIEVLDAYLSCQHEDSVANALSEDNQRIDKCPQGRTNQTLWDLDDLMKNLKAFLDNEKDDKDDDTVVSDSQEEDLQLSNRISPHMDQVSHQEHEAC</sequence>
<dbReference type="EMBL" id="WJEC01000016">
    <property type="protein sequence ID" value="KAF7487032.1"/>
    <property type="molecule type" value="Genomic_DNA"/>
</dbReference>
<dbReference type="Proteomes" id="UP000335636">
    <property type="component" value="Unassembled WGS sequence"/>
</dbReference>
<evidence type="ECO:0000313" key="2">
    <source>
        <dbReference type="EMBL" id="KAF7487032.1"/>
    </source>
</evidence>
<evidence type="ECO:0000256" key="1">
    <source>
        <dbReference type="SAM" id="MobiDB-lite"/>
    </source>
</evidence>
<evidence type="ECO:0000313" key="3">
    <source>
        <dbReference type="EMBL" id="VTJ72986.1"/>
    </source>
</evidence>
<accession>A0A5E4BUJ6</accession>
<feature type="compositionally biased region" description="Basic and acidic residues" evidence="1">
    <location>
        <begin position="166"/>
        <end position="175"/>
    </location>
</feature>
<feature type="compositionally biased region" description="Acidic residues" evidence="1">
    <location>
        <begin position="139"/>
        <end position="154"/>
    </location>
</feature>
<name>A0A5E4BUJ6_MARMO</name>